<dbReference type="Gene3D" id="3.60.21.10">
    <property type="match status" value="1"/>
</dbReference>
<dbReference type="RefSeq" id="WP_062520949.1">
    <property type="nucleotide sequence ID" value="NZ_CP048429.1"/>
</dbReference>
<reference evidence="3 5" key="1">
    <citation type="submission" date="2015-08" db="EMBL/GenBank/DDBJ databases">
        <title>Genome of Paenibacillus jilunlii.</title>
        <authorList>
            <person name="Sant'Anna F.H."/>
            <person name="Ambrosini A."/>
            <person name="Souza R."/>
            <person name="Bach E."/>
            <person name="Fernandes G."/>
            <person name="Balsanelli E."/>
            <person name="Baura V.A."/>
            <person name="Pedrosa F.O."/>
            <person name="Souza E.M."/>
            <person name="Passaglia L."/>
        </authorList>
    </citation>
    <scope>NUCLEOTIDE SEQUENCE [LARGE SCALE GENOMIC DNA]</scope>
    <source>
        <strain evidence="3 5">DSM 23019</strain>
    </source>
</reference>
<protein>
    <submittedName>
        <fullName evidence="4">3',5'-cyclic AMP phosphodiesterase CpdA</fullName>
    </submittedName>
</protein>
<organism evidence="4 6">
    <name type="scientific">Paenibacillus jilunlii</name>
    <dbReference type="NCBI Taxonomy" id="682956"/>
    <lineage>
        <taxon>Bacteria</taxon>
        <taxon>Bacillati</taxon>
        <taxon>Bacillota</taxon>
        <taxon>Bacilli</taxon>
        <taxon>Bacillales</taxon>
        <taxon>Paenibacillaceae</taxon>
        <taxon>Paenibacillus</taxon>
    </lineage>
</organism>
<dbReference type="AlphaFoldDB" id="A0A1G9UWB0"/>
<dbReference type="EMBL" id="FNGM01000015">
    <property type="protein sequence ID" value="SDM63895.1"/>
    <property type="molecule type" value="Genomic_DNA"/>
</dbReference>
<feature type="region of interest" description="Disordered" evidence="1">
    <location>
        <begin position="1"/>
        <end position="24"/>
    </location>
</feature>
<accession>A0A1G9UWB0</accession>
<dbReference type="CDD" id="cd00838">
    <property type="entry name" value="MPP_superfamily"/>
    <property type="match status" value="1"/>
</dbReference>
<proteinExistence type="predicted"/>
<dbReference type="Pfam" id="PF00149">
    <property type="entry name" value="Metallophos"/>
    <property type="match status" value="1"/>
</dbReference>
<dbReference type="InterPro" id="IPR004843">
    <property type="entry name" value="Calcineurin-like_PHP"/>
</dbReference>
<keyword evidence="5" id="KW-1185">Reference proteome</keyword>
<feature type="compositionally biased region" description="Basic residues" evidence="1">
    <location>
        <begin position="1"/>
        <end position="13"/>
    </location>
</feature>
<reference evidence="4 6" key="2">
    <citation type="submission" date="2016-10" db="EMBL/GenBank/DDBJ databases">
        <authorList>
            <person name="de Groot N.N."/>
        </authorList>
    </citation>
    <scope>NUCLEOTIDE SEQUENCE [LARGE SCALE GENOMIC DNA]</scope>
    <source>
        <strain evidence="4 6">CGMCC 1.10239</strain>
    </source>
</reference>
<evidence type="ECO:0000313" key="6">
    <source>
        <dbReference type="Proteomes" id="UP000182783"/>
    </source>
</evidence>
<dbReference type="SUPFAM" id="SSF56300">
    <property type="entry name" value="Metallo-dependent phosphatases"/>
    <property type="match status" value="1"/>
</dbReference>
<dbReference type="EMBL" id="LIPY01000096">
    <property type="protein sequence ID" value="KWX78216.1"/>
    <property type="molecule type" value="Genomic_DNA"/>
</dbReference>
<dbReference type="Proteomes" id="UP000182783">
    <property type="component" value="Unassembled WGS sequence"/>
</dbReference>
<dbReference type="InterPro" id="IPR029052">
    <property type="entry name" value="Metallo-depent_PP-like"/>
</dbReference>
<evidence type="ECO:0000313" key="4">
    <source>
        <dbReference type="EMBL" id="SDM63895.1"/>
    </source>
</evidence>
<evidence type="ECO:0000313" key="5">
    <source>
        <dbReference type="Proteomes" id="UP000070252"/>
    </source>
</evidence>
<name>A0A1G9UWB0_9BACL</name>
<dbReference type="GO" id="GO:0016787">
    <property type="term" value="F:hydrolase activity"/>
    <property type="evidence" value="ECO:0007669"/>
    <property type="project" value="InterPro"/>
</dbReference>
<feature type="domain" description="Calcineurin-like phosphoesterase" evidence="2">
    <location>
        <begin position="32"/>
        <end position="149"/>
    </location>
</feature>
<gene>
    <name evidence="3" type="ORF">AML91_05815</name>
    <name evidence="4" type="ORF">SAMN05216191_11587</name>
</gene>
<dbReference type="Proteomes" id="UP000070252">
    <property type="component" value="Unassembled WGS sequence"/>
</dbReference>
<evidence type="ECO:0000256" key="1">
    <source>
        <dbReference type="SAM" id="MobiDB-lite"/>
    </source>
</evidence>
<evidence type="ECO:0000259" key="2">
    <source>
        <dbReference type="Pfam" id="PF00149"/>
    </source>
</evidence>
<evidence type="ECO:0000313" key="3">
    <source>
        <dbReference type="EMBL" id="KWX78216.1"/>
    </source>
</evidence>
<dbReference type="OrthoDB" id="2643643at2"/>
<sequence length="279" mass="30555">MKKQASPVKKRALSSRTERKRTATPSAKAQIIRFAVIGDSHVGYGNSSSIFKNLLPKAVAGVKPRFVIFGGDNTQAGADHGNHADAFYKDFKDTVTGTLGNIPYKASIGNWEASTANLFTKYLGAVSGKMNFPGTQGRVKYVWLDCALGRFTPASINLLTNLDDQHDYIIDFHWPLKVSGITVDSSHVLSGAETSRFFASIPAKARDKVLAIFTHHGHLFYRKLNNIYPGFTKTKFFVCGCSGDYKCKPNGDRGYYDVALTINGNQASIEAFRVQVVTG</sequence>